<keyword evidence="8" id="KW-0368">Histidine biosynthesis</keyword>
<dbReference type="InterPro" id="IPR012131">
    <property type="entry name" value="Hstdl_DH"/>
</dbReference>
<feature type="active site" description="Proton acceptor" evidence="8 10">
    <location>
        <position position="323"/>
    </location>
</feature>
<dbReference type="GO" id="GO:0008270">
    <property type="term" value="F:zinc ion binding"/>
    <property type="evidence" value="ECO:0007669"/>
    <property type="project" value="UniProtKB-UniRule"/>
</dbReference>
<comment type="cofactor">
    <cofactor evidence="8 13">
        <name>Zn(2+)</name>
        <dbReference type="ChEBI" id="CHEBI:29105"/>
    </cofactor>
    <text evidence="8 13">Binds 1 zinc ion per subunit.</text>
</comment>
<evidence type="ECO:0000256" key="1">
    <source>
        <dbReference type="ARBA" id="ARBA00003850"/>
    </source>
</evidence>
<feature type="binding site" evidence="8 13">
    <location>
        <position position="257"/>
    </location>
    <ligand>
        <name>Zn(2+)</name>
        <dbReference type="ChEBI" id="CHEBI:29105"/>
    </ligand>
</feature>
<evidence type="ECO:0000256" key="4">
    <source>
        <dbReference type="ARBA" id="ARBA00022723"/>
    </source>
</evidence>
<keyword evidence="8" id="KW-0028">Amino-acid biosynthesis</keyword>
<feature type="binding site" evidence="8 11">
    <location>
        <position position="209"/>
    </location>
    <ligand>
        <name>NAD(+)</name>
        <dbReference type="ChEBI" id="CHEBI:57540"/>
    </ligand>
</feature>
<feature type="binding site" evidence="8 12">
    <location>
        <position position="356"/>
    </location>
    <ligand>
        <name>substrate</name>
    </ligand>
</feature>
<dbReference type="Gene3D" id="1.20.5.1300">
    <property type="match status" value="1"/>
</dbReference>
<proteinExistence type="inferred from homology"/>
<name>A0A923L5N1_9BACI</name>
<feature type="binding site" evidence="8 12">
    <location>
        <position position="232"/>
    </location>
    <ligand>
        <name>substrate</name>
    </ligand>
</feature>
<comment type="similarity">
    <text evidence="2 8 9 14">Belongs to the histidinol dehydrogenase family.</text>
</comment>
<dbReference type="GO" id="GO:0004399">
    <property type="term" value="F:histidinol dehydrogenase activity"/>
    <property type="evidence" value="ECO:0007669"/>
    <property type="project" value="UniProtKB-UniRule"/>
</dbReference>
<evidence type="ECO:0000313" key="16">
    <source>
        <dbReference type="Proteomes" id="UP000637359"/>
    </source>
</evidence>
<dbReference type="GO" id="GO:0051287">
    <property type="term" value="F:NAD binding"/>
    <property type="evidence" value="ECO:0007669"/>
    <property type="project" value="InterPro"/>
</dbReference>
<keyword evidence="4 8" id="KW-0479">Metal-binding</keyword>
<evidence type="ECO:0000256" key="14">
    <source>
        <dbReference type="RuleBase" id="RU004175"/>
    </source>
</evidence>
<feature type="binding site" evidence="8 12">
    <location>
        <position position="257"/>
    </location>
    <ligand>
        <name>substrate</name>
    </ligand>
</feature>
<dbReference type="FunFam" id="3.40.50.1980:FF:000001">
    <property type="entry name" value="Histidinol dehydrogenase"/>
    <property type="match status" value="1"/>
</dbReference>
<keyword evidence="8 11" id="KW-0520">NAD</keyword>
<feature type="binding site" evidence="8 13">
    <location>
        <position position="415"/>
    </location>
    <ligand>
        <name>Zn(2+)</name>
        <dbReference type="ChEBI" id="CHEBI:29105"/>
    </ligand>
</feature>
<dbReference type="PRINTS" id="PR00083">
    <property type="entry name" value="HOLDHDRGNASE"/>
</dbReference>
<protein>
    <recommendedName>
        <fullName evidence="3 8">Histidinol dehydrogenase</fullName>
        <shortName evidence="8">HDH</shortName>
        <ecNumber evidence="3 8">1.1.1.23</ecNumber>
    </recommendedName>
</protein>
<evidence type="ECO:0000256" key="7">
    <source>
        <dbReference type="ARBA" id="ARBA00049489"/>
    </source>
</evidence>
<evidence type="ECO:0000313" key="15">
    <source>
        <dbReference type="EMBL" id="MBC5636914.1"/>
    </source>
</evidence>
<evidence type="ECO:0000256" key="8">
    <source>
        <dbReference type="HAMAP-Rule" id="MF_01024"/>
    </source>
</evidence>
<dbReference type="PROSITE" id="PS00611">
    <property type="entry name" value="HISOL_DEHYDROGENASE"/>
    <property type="match status" value="1"/>
</dbReference>
<dbReference type="SUPFAM" id="SSF53720">
    <property type="entry name" value="ALDH-like"/>
    <property type="match status" value="1"/>
</dbReference>
<dbReference type="RefSeq" id="WP_186869626.1">
    <property type="nucleotide sequence ID" value="NZ_JACOOL010000005.1"/>
</dbReference>
<dbReference type="GO" id="GO:0000105">
    <property type="term" value="P:L-histidine biosynthetic process"/>
    <property type="evidence" value="ECO:0007669"/>
    <property type="project" value="UniProtKB-UniRule"/>
</dbReference>
<dbReference type="InterPro" id="IPR001692">
    <property type="entry name" value="Histidinol_DH_CS"/>
</dbReference>
<feature type="binding site" evidence="8 12">
    <location>
        <position position="410"/>
    </location>
    <ligand>
        <name>substrate</name>
    </ligand>
</feature>
<feature type="binding site" evidence="8 11">
    <location>
        <position position="186"/>
    </location>
    <ligand>
        <name>NAD(+)</name>
        <dbReference type="ChEBI" id="CHEBI:57540"/>
    </ligand>
</feature>
<evidence type="ECO:0000256" key="9">
    <source>
        <dbReference type="PIRNR" id="PIRNR000099"/>
    </source>
</evidence>
<dbReference type="PANTHER" id="PTHR21256:SF2">
    <property type="entry name" value="HISTIDINE BIOSYNTHESIS TRIFUNCTIONAL PROTEIN"/>
    <property type="match status" value="1"/>
</dbReference>
<evidence type="ECO:0000256" key="5">
    <source>
        <dbReference type="ARBA" id="ARBA00022833"/>
    </source>
</evidence>
<comment type="caution">
    <text evidence="15">The sequence shown here is derived from an EMBL/GenBank/DDBJ whole genome shotgun (WGS) entry which is preliminary data.</text>
</comment>
<evidence type="ECO:0000256" key="6">
    <source>
        <dbReference type="ARBA" id="ARBA00023002"/>
    </source>
</evidence>
<evidence type="ECO:0000256" key="11">
    <source>
        <dbReference type="PIRSR" id="PIRSR000099-2"/>
    </source>
</evidence>
<dbReference type="HAMAP" id="MF_01024">
    <property type="entry name" value="HisD"/>
    <property type="match status" value="1"/>
</dbReference>
<sequence length="427" mass="46042">MKIISANQFMMHNRHNLDLTQQGVALDDTVKSIIDKVRKEGDNAVKEFTELFDDAVIDKLTVSDSEMEKAKNMVGDQFVESLQLAAKNIEAFHRNQQETSWFTDNPNGITLGQKVTPIEKVGIYIPGGKANYPSSVLMNAIPAKIAGVSSISIATPPRPNGSINPYVLVAASLIGVNRIYKMGGAQAIAALSYGTETVEKVYKIVGPGNTYVARAKKWVYGDVAIDMIAGPSEICIIADESANPSYVAADLLSQAEHDEEASAICITTSSTLANEIAAEVTKQLSELERREIAQKSIQNKGCIILADSEKQAFDLANQIAPEHLQLMVSNPSAKLSLIKNAGAIFLGPFSPEPLGDYLAGPNHTLPTSGTAKFSSPLGVYDFIKRSSIISYSKQALLEVADTIDCLARTEGLKGHAMSIQIRRDSVL</sequence>
<keyword evidence="6 8" id="KW-0560">Oxidoreductase</keyword>
<dbReference type="PANTHER" id="PTHR21256">
    <property type="entry name" value="HISTIDINOL DEHYDROGENASE HDH"/>
    <property type="match status" value="1"/>
</dbReference>
<feature type="binding site" evidence="8 11">
    <location>
        <position position="124"/>
    </location>
    <ligand>
        <name>NAD(+)</name>
        <dbReference type="ChEBI" id="CHEBI:57540"/>
    </ligand>
</feature>
<organism evidence="15 16">
    <name type="scientific">Ornithinibacillus hominis</name>
    <dbReference type="NCBI Taxonomy" id="2763055"/>
    <lineage>
        <taxon>Bacteria</taxon>
        <taxon>Bacillati</taxon>
        <taxon>Bacillota</taxon>
        <taxon>Bacilli</taxon>
        <taxon>Bacillales</taxon>
        <taxon>Bacillaceae</taxon>
        <taxon>Ornithinibacillus</taxon>
    </lineage>
</organism>
<gene>
    <name evidence="8 15" type="primary">hisD</name>
    <name evidence="15" type="ORF">H8S33_08800</name>
</gene>
<evidence type="ECO:0000256" key="10">
    <source>
        <dbReference type="PIRSR" id="PIRSR000099-1"/>
    </source>
</evidence>
<comment type="function">
    <text evidence="1 8">Catalyzes the sequential NAD-dependent oxidations of L-histidinol to L-histidinaldehyde and then to L-histidine.</text>
</comment>
<feature type="binding site" evidence="8 13">
    <location>
        <position position="356"/>
    </location>
    <ligand>
        <name>Zn(2+)</name>
        <dbReference type="ChEBI" id="CHEBI:29105"/>
    </ligand>
</feature>
<evidence type="ECO:0000256" key="3">
    <source>
        <dbReference type="ARBA" id="ARBA00012965"/>
    </source>
</evidence>
<dbReference type="Proteomes" id="UP000637359">
    <property type="component" value="Unassembled WGS sequence"/>
</dbReference>
<accession>A0A923L5N1</accession>
<dbReference type="Pfam" id="PF00815">
    <property type="entry name" value="Histidinol_dh"/>
    <property type="match status" value="1"/>
</dbReference>
<evidence type="ECO:0000256" key="12">
    <source>
        <dbReference type="PIRSR" id="PIRSR000099-3"/>
    </source>
</evidence>
<dbReference type="GO" id="GO:0005829">
    <property type="term" value="C:cytosol"/>
    <property type="evidence" value="ECO:0007669"/>
    <property type="project" value="TreeGrafter"/>
</dbReference>
<evidence type="ECO:0000256" key="13">
    <source>
        <dbReference type="PIRSR" id="PIRSR000099-4"/>
    </source>
</evidence>
<dbReference type="InterPro" id="IPR016161">
    <property type="entry name" value="Ald_DH/histidinol_DH"/>
</dbReference>
<dbReference type="PIRSF" id="PIRSF000099">
    <property type="entry name" value="Histidinol_dh"/>
    <property type="match status" value="1"/>
</dbReference>
<comment type="pathway">
    <text evidence="8">Amino-acid biosynthesis; L-histidine biosynthesis; L-histidine from 5-phospho-alpha-D-ribose 1-diphosphate: step 9/9.</text>
</comment>
<feature type="binding site" evidence="8 12">
    <location>
        <position position="254"/>
    </location>
    <ligand>
        <name>substrate</name>
    </ligand>
</feature>
<feature type="binding site" evidence="8 12">
    <location>
        <position position="323"/>
    </location>
    <ligand>
        <name>substrate</name>
    </ligand>
</feature>
<dbReference type="AlphaFoldDB" id="A0A923L5N1"/>
<dbReference type="NCBIfam" id="TIGR00069">
    <property type="entry name" value="hisD"/>
    <property type="match status" value="1"/>
</dbReference>
<dbReference type="FunFam" id="3.40.50.1980:FF:000026">
    <property type="entry name" value="Histidinol dehydrogenase"/>
    <property type="match status" value="1"/>
</dbReference>
<evidence type="ECO:0000256" key="2">
    <source>
        <dbReference type="ARBA" id="ARBA00010178"/>
    </source>
</evidence>
<dbReference type="Gene3D" id="3.40.50.1980">
    <property type="entry name" value="Nitrogenase molybdenum iron protein domain"/>
    <property type="match status" value="2"/>
</dbReference>
<feature type="active site" description="Proton acceptor" evidence="8 10">
    <location>
        <position position="322"/>
    </location>
</feature>
<dbReference type="EC" id="1.1.1.23" evidence="3 8"/>
<feature type="binding site" evidence="8 12">
    <location>
        <position position="415"/>
    </location>
    <ligand>
        <name>substrate</name>
    </ligand>
</feature>
<keyword evidence="16" id="KW-1185">Reference proteome</keyword>
<feature type="binding site" evidence="8 13">
    <location>
        <position position="254"/>
    </location>
    <ligand>
        <name>Zn(2+)</name>
        <dbReference type="ChEBI" id="CHEBI:29105"/>
    </ligand>
</feature>
<reference evidence="15" key="1">
    <citation type="submission" date="2020-08" db="EMBL/GenBank/DDBJ databases">
        <title>Genome public.</title>
        <authorList>
            <person name="Liu C."/>
            <person name="Sun Q."/>
        </authorList>
    </citation>
    <scope>NUCLEOTIDE SEQUENCE</scope>
    <source>
        <strain evidence="15">BX22</strain>
    </source>
</reference>
<dbReference type="CDD" id="cd06572">
    <property type="entry name" value="Histidinol_dh"/>
    <property type="match status" value="1"/>
</dbReference>
<comment type="catalytic activity">
    <reaction evidence="7 8">
        <text>L-histidinol + 2 NAD(+) + H2O = L-histidine + 2 NADH + 3 H(+)</text>
        <dbReference type="Rhea" id="RHEA:20641"/>
        <dbReference type="ChEBI" id="CHEBI:15377"/>
        <dbReference type="ChEBI" id="CHEBI:15378"/>
        <dbReference type="ChEBI" id="CHEBI:57540"/>
        <dbReference type="ChEBI" id="CHEBI:57595"/>
        <dbReference type="ChEBI" id="CHEBI:57699"/>
        <dbReference type="ChEBI" id="CHEBI:57945"/>
        <dbReference type="EC" id="1.1.1.23"/>
    </reaction>
</comment>
<keyword evidence="5 8" id="KW-0862">Zinc</keyword>
<dbReference type="InterPro" id="IPR022695">
    <property type="entry name" value="Histidinol_DH_monofunct"/>
</dbReference>
<dbReference type="EMBL" id="JACOOL010000005">
    <property type="protein sequence ID" value="MBC5636914.1"/>
    <property type="molecule type" value="Genomic_DNA"/>
</dbReference>